<reference evidence="1" key="1">
    <citation type="submission" date="2020-07" db="EMBL/GenBank/DDBJ databases">
        <authorList>
            <person name="Pettersson B.M.F."/>
            <person name="Behra P.R.K."/>
            <person name="Ramesh M."/>
            <person name="Das S."/>
            <person name="Dasgupta S."/>
            <person name="Kirsebom L.A."/>
        </authorList>
    </citation>
    <scope>NUCLEOTIDE SEQUENCE</scope>
    <source>
        <strain evidence="1">CCUG 55640</strain>
    </source>
</reference>
<accession>A0AA41XS30</accession>
<reference evidence="1" key="2">
    <citation type="journal article" date="2022" name="BMC Genomics">
        <title>Comparative genome analysis of mycobacteria focusing on tRNA and non-coding RNA.</title>
        <authorList>
            <person name="Behra P.R.K."/>
            <person name="Pettersson B.M.F."/>
            <person name="Ramesh M."/>
            <person name="Das S."/>
            <person name="Dasgupta S."/>
            <person name="Kirsebom L.A."/>
        </authorList>
    </citation>
    <scope>NUCLEOTIDE SEQUENCE</scope>
    <source>
        <strain evidence="1">CCUG 55640</strain>
    </source>
</reference>
<dbReference type="RefSeq" id="WP_142276607.1">
    <property type="nucleotide sequence ID" value="NZ_JACKVH010000018.1"/>
</dbReference>
<sequence length="496" mass="54861">MGSEDKRTPPDAAVLDASYYDRGHVNLDKITQLARGLSMRGAELWIPEQIILEWANHARGALTDFLQASKRLHRAGMFGVSLAARSWDIKEIADEIKRRCDSIEHVVVQPMRGESAIAGIRDQILGLGAGKGLPGARTGASDSSWVRDSLANAGNDPQRIVFVSRNAKDILATARELGHSEAIVEIWGRGDDEGLFEKYFPPTRPAAAQPTVGALSALRIIASTLQQNYAASIEADDRHGPPPEWIDVPDVAIGSVTDVWDRRDLDEMIDPYVEMEPQAKLIDVRNVEVNESTAEVTVSYTVRLLADLRVEGRVIDDDGNVLHAFVILRDQVLVVPYVARLVDGALCDVKQDDIAESHQGAVRFDDAYDAASWLYNDELSDWEHITVHPDREATDSTGAPTSFELHGPGRTERVTLSQMDTEELWRLEFEGSDAVITAYDDPGSRVWLGKGDSYDMYPPVELRSSYGHKWYVSNEPYTALAQVWAFLIGEEKPGAS</sequence>
<comment type="caution">
    <text evidence="1">The sequence shown here is derived from an EMBL/GenBank/DDBJ whole genome shotgun (WGS) entry which is preliminary data.</text>
</comment>
<name>A0AA41XS30_9MYCO</name>
<dbReference type="AlphaFoldDB" id="A0AA41XS30"/>
<dbReference type="EMBL" id="JACKVH010000018">
    <property type="protein sequence ID" value="MCV7381456.1"/>
    <property type="molecule type" value="Genomic_DNA"/>
</dbReference>
<organism evidence="1 2">
    <name type="scientific">Mycobacterium alsense</name>
    <dbReference type="NCBI Taxonomy" id="324058"/>
    <lineage>
        <taxon>Bacteria</taxon>
        <taxon>Bacillati</taxon>
        <taxon>Actinomycetota</taxon>
        <taxon>Actinomycetes</taxon>
        <taxon>Mycobacteriales</taxon>
        <taxon>Mycobacteriaceae</taxon>
        <taxon>Mycobacterium</taxon>
    </lineage>
</organism>
<protein>
    <submittedName>
        <fullName evidence="1">Uncharacterized protein</fullName>
    </submittedName>
</protein>
<evidence type="ECO:0000313" key="2">
    <source>
        <dbReference type="Proteomes" id="UP001141650"/>
    </source>
</evidence>
<dbReference type="Proteomes" id="UP001141650">
    <property type="component" value="Unassembled WGS sequence"/>
</dbReference>
<gene>
    <name evidence="1" type="ORF">H7K38_22770</name>
</gene>
<proteinExistence type="predicted"/>
<evidence type="ECO:0000313" key="1">
    <source>
        <dbReference type="EMBL" id="MCV7381456.1"/>
    </source>
</evidence>